<dbReference type="PANTHER" id="PTHR12731">
    <property type="entry name" value="TRANSLOCON-ASSOCIATED PROTEIN, DELTA SUBUNIT"/>
    <property type="match status" value="1"/>
</dbReference>
<feature type="non-terminal residue" evidence="15">
    <location>
        <position position="1"/>
    </location>
</feature>
<evidence type="ECO:0000256" key="12">
    <source>
        <dbReference type="ARBA" id="ARBA00023136"/>
    </source>
</evidence>
<evidence type="ECO:0000313" key="16">
    <source>
        <dbReference type="Proteomes" id="UP000078540"/>
    </source>
</evidence>
<keyword evidence="6" id="KW-1017">Isopeptide bond</keyword>
<evidence type="ECO:0000256" key="2">
    <source>
        <dbReference type="ARBA" id="ARBA00004115"/>
    </source>
</evidence>
<sequence>VAGWNYIIDVLGARWNCWKAHIPILIVDSCQIVGKNIKTYKMNKIFFLCALTSLISVAFAETCQKPEIVASSYVTEDATVLTNVAFTMQFVLKCNNGVKGISLYAEVEGKTLPAVRLSADNKYQISWTEDIKKARSGDYYIKLYDEEKYVAVRKAIRNGEDPDSVNPLAVVVLNNPGIFLGPWVNSEFLAAFLAILVSYSAFSAKYKLLA</sequence>
<dbReference type="Proteomes" id="UP000078540">
    <property type="component" value="Unassembled WGS sequence"/>
</dbReference>
<dbReference type="EMBL" id="KQ976398">
    <property type="protein sequence ID" value="KYM92759.1"/>
    <property type="molecule type" value="Genomic_DNA"/>
</dbReference>
<keyword evidence="10" id="KW-0832">Ubl conjugation</keyword>
<evidence type="ECO:0000256" key="6">
    <source>
        <dbReference type="ARBA" id="ARBA00022499"/>
    </source>
</evidence>
<protein>
    <recommendedName>
        <fullName evidence="5">Translocon-associated protein subunit delta</fullName>
    </recommendedName>
    <alternativeName>
        <fullName evidence="14">Signal sequence receptor subunit delta</fullName>
    </alternativeName>
</protein>
<proteinExistence type="inferred from homology"/>
<organism evidence="15 16">
    <name type="scientific">Atta colombica</name>
    <dbReference type="NCBI Taxonomy" id="520822"/>
    <lineage>
        <taxon>Eukaryota</taxon>
        <taxon>Metazoa</taxon>
        <taxon>Ecdysozoa</taxon>
        <taxon>Arthropoda</taxon>
        <taxon>Hexapoda</taxon>
        <taxon>Insecta</taxon>
        <taxon>Pterygota</taxon>
        <taxon>Neoptera</taxon>
        <taxon>Endopterygota</taxon>
        <taxon>Hymenoptera</taxon>
        <taxon>Apocrita</taxon>
        <taxon>Aculeata</taxon>
        <taxon>Formicoidea</taxon>
        <taxon>Formicidae</taxon>
        <taxon>Myrmicinae</taxon>
        <taxon>Atta</taxon>
    </lineage>
</organism>
<comment type="subcellular location">
    <subcellularLocation>
        <location evidence="2">Endoplasmic reticulum membrane</location>
        <topology evidence="2">Single-pass type I membrane protein</topology>
    </subcellularLocation>
</comment>
<evidence type="ECO:0000256" key="14">
    <source>
        <dbReference type="ARBA" id="ARBA00031791"/>
    </source>
</evidence>
<comment type="similarity">
    <text evidence="3">Belongs to the TRAP-delta family.</text>
</comment>
<evidence type="ECO:0000256" key="10">
    <source>
        <dbReference type="ARBA" id="ARBA00022843"/>
    </source>
</evidence>
<dbReference type="PANTHER" id="PTHR12731:SF1">
    <property type="entry name" value="TRANSLOCON-ASSOCIATED PROTEIN SUBUNIT DELTA"/>
    <property type="match status" value="1"/>
</dbReference>
<keyword evidence="12" id="KW-0472">Membrane</keyword>
<gene>
    <name evidence="15" type="ORF">ALC53_00696</name>
</gene>
<comment type="subunit">
    <text evidence="4">Heterotetramer of TRAP-alpha, TRAP-beta, TRAP-delta and TRAP-gamma.</text>
</comment>
<dbReference type="AlphaFoldDB" id="A0A195BVU7"/>
<dbReference type="Pfam" id="PF05404">
    <property type="entry name" value="TRAP-delta"/>
    <property type="match status" value="1"/>
</dbReference>
<name>A0A195BVU7_9HYME</name>
<evidence type="ECO:0000256" key="8">
    <source>
        <dbReference type="ARBA" id="ARBA00022729"/>
    </source>
</evidence>
<comment type="function">
    <text evidence="1">TRAP proteins are part of a complex whose function is to bind calcium to the ER membrane and thereby regulate the retention of ER resident proteins.</text>
</comment>
<evidence type="ECO:0000256" key="13">
    <source>
        <dbReference type="ARBA" id="ARBA00023157"/>
    </source>
</evidence>
<dbReference type="InterPro" id="IPR008855">
    <property type="entry name" value="TRAP-delta"/>
</dbReference>
<keyword evidence="8" id="KW-0732">Signal</keyword>
<keyword evidence="9" id="KW-0256">Endoplasmic reticulum</keyword>
<keyword evidence="7" id="KW-0812">Transmembrane</keyword>
<evidence type="ECO:0000256" key="11">
    <source>
        <dbReference type="ARBA" id="ARBA00022989"/>
    </source>
</evidence>
<dbReference type="GO" id="GO:0005789">
    <property type="term" value="C:endoplasmic reticulum membrane"/>
    <property type="evidence" value="ECO:0007669"/>
    <property type="project" value="UniProtKB-SubCell"/>
</dbReference>
<evidence type="ECO:0000256" key="9">
    <source>
        <dbReference type="ARBA" id="ARBA00022824"/>
    </source>
</evidence>
<evidence type="ECO:0000256" key="4">
    <source>
        <dbReference type="ARBA" id="ARBA00011819"/>
    </source>
</evidence>
<evidence type="ECO:0000313" key="15">
    <source>
        <dbReference type="EMBL" id="KYM92759.1"/>
    </source>
</evidence>
<evidence type="ECO:0000256" key="1">
    <source>
        <dbReference type="ARBA" id="ARBA00002838"/>
    </source>
</evidence>
<evidence type="ECO:0000256" key="3">
    <source>
        <dbReference type="ARBA" id="ARBA00009294"/>
    </source>
</evidence>
<evidence type="ECO:0000256" key="7">
    <source>
        <dbReference type="ARBA" id="ARBA00022692"/>
    </source>
</evidence>
<dbReference type="STRING" id="520822.A0A195BVU7"/>
<keyword evidence="16" id="KW-1185">Reference proteome</keyword>
<keyword evidence="11" id="KW-1133">Transmembrane helix</keyword>
<keyword evidence="13" id="KW-1015">Disulfide bond</keyword>
<evidence type="ECO:0000256" key="5">
    <source>
        <dbReference type="ARBA" id="ARBA00014387"/>
    </source>
</evidence>
<reference evidence="15 16" key="1">
    <citation type="submission" date="2015-09" db="EMBL/GenBank/DDBJ databases">
        <title>Atta colombica WGS genome.</title>
        <authorList>
            <person name="Nygaard S."/>
            <person name="Hu H."/>
            <person name="Boomsma J."/>
            <person name="Zhang G."/>
        </authorList>
    </citation>
    <scope>NUCLEOTIDE SEQUENCE [LARGE SCALE GENOMIC DNA]</scope>
    <source>
        <strain evidence="15">Treedump-2</strain>
        <tissue evidence="15">Whole body</tissue>
    </source>
</reference>
<accession>A0A195BVU7</accession>